<comment type="caution">
    <text evidence="4">The sequence shown here is derived from an EMBL/GenBank/DDBJ whole genome shotgun (WGS) entry which is preliminary data.</text>
</comment>
<dbReference type="Gene3D" id="3.40.190.10">
    <property type="entry name" value="Periplasmic binding protein-like II"/>
    <property type="match status" value="2"/>
</dbReference>
<dbReference type="Pfam" id="PF00497">
    <property type="entry name" value="SBP_bac_3"/>
    <property type="match status" value="1"/>
</dbReference>
<dbReference type="PANTHER" id="PTHR35936:SF17">
    <property type="entry name" value="ARGININE-BINDING EXTRACELLULAR PROTEIN ARTP"/>
    <property type="match status" value="1"/>
</dbReference>
<dbReference type="InterPro" id="IPR001638">
    <property type="entry name" value="Solute-binding_3/MltF_N"/>
</dbReference>
<evidence type="ECO:0000313" key="4">
    <source>
        <dbReference type="EMBL" id="MFC3085325.1"/>
    </source>
</evidence>
<name>A0ABV7DR86_9RHOB</name>
<reference evidence="5" key="1">
    <citation type="journal article" date="2019" name="Int. J. Syst. Evol. Microbiol.">
        <title>The Global Catalogue of Microorganisms (GCM) 10K type strain sequencing project: providing services to taxonomists for standard genome sequencing and annotation.</title>
        <authorList>
            <consortium name="The Broad Institute Genomics Platform"/>
            <consortium name="The Broad Institute Genome Sequencing Center for Infectious Disease"/>
            <person name="Wu L."/>
            <person name="Ma J."/>
        </authorList>
    </citation>
    <scope>NUCLEOTIDE SEQUENCE [LARGE SCALE GENOMIC DNA]</scope>
    <source>
        <strain evidence="5">KCTC 62102</strain>
    </source>
</reference>
<gene>
    <name evidence="4" type="ORF">ACFOD6_04595</name>
</gene>
<dbReference type="SMART" id="SM00062">
    <property type="entry name" value="PBPb"/>
    <property type="match status" value="1"/>
</dbReference>
<proteinExistence type="predicted"/>
<evidence type="ECO:0000259" key="3">
    <source>
        <dbReference type="SMART" id="SM00062"/>
    </source>
</evidence>
<keyword evidence="1 2" id="KW-0732">Signal</keyword>
<evidence type="ECO:0000256" key="2">
    <source>
        <dbReference type="SAM" id="SignalP"/>
    </source>
</evidence>
<protein>
    <submittedName>
        <fullName evidence="4">Substrate-binding periplasmic protein</fullName>
    </submittedName>
</protein>
<dbReference type="PANTHER" id="PTHR35936">
    <property type="entry name" value="MEMBRANE-BOUND LYTIC MUREIN TRANSGLYCOSYLASE F"/>
    <property type="match status" value="1"/>
</dbReference>
<feature type="chain" id="PRO_5046712571" evidence="2">
    <location>
        <begin position="21"/>
        <end position="272"/>
    </location>
</feature>
<dbReference type="SUPFAM" id="SSF53850">
    <property type="entry name" value="Periplasmic binding protein-like II"/>
    <property type="match status" value="1"/>
</dbReference>
<sequence length="272" mass="28429">MIPRMTLAAALLICASPLAAQDCTPTVSFPTVEEGYLTIAAVTYAPYSYIDTNGQMQGVDGAIAAEIAKLACLEVKAVPSDAASGIQSVIAGKADISTGDWYRTAERARVVLLSAPLYVDQMAIYSKAGHTKFADIESGTVGSVQGNLWVNDLREILGENLKLYPDSVAMQQDLVAGRLDAAVDGNSIGVVAQAQGGLEGIQIKVIEPDERIGASQEAGQGTFPINKDNAEMLAGMDAAIKQLHETGKIAEILAAHGLDASAAETGEPRLIE</sequence>
<dbReference type="CDD" id="cd13530">
    <property type="entry name" value="PBP2_peptides_like"/>
    <property type="match status" value="1"/>
</dbReference>
<dbReference type="RefSeq" id="WP_197647307.1">
    <property type="nucleotide sequence ID" value="NZ_JAEACP010000026.1"/>
</dbReference>
<dbReference type="EMBL" id="JBHRSM010000009">
    <property type="protein sequence ID" value="MFC3085325.1"/>
    <property type="molecule type" value="Genomic_DNA"/>
</dbReference>
<evidence type="ECO:0000313" key="5">
    <source>
        <dbReference type="Proteomes" id="UP001595445"/>
    </source>
</evidence>
<organism evidence="4 5">
    <name type="scientific">Tabrizicola soli</name>
    <dbReference type="NCBI Taxonomy" id="2185115"/>
    <lineage>
        <taxon>Bacteria</taxon>
        <taxon>Pseudomonadati</taxon>
        <taxon>Pseudomonadota</taxon>
        <taxon>Alphaproteobacteria</taxon>
        <taxon>Rhodobacterales</taxon>
        <taxon>Paracoccaceae</taxon>
        <taxon>Tabrizicola</taxon>
    </lineage>
</organism>
<accession>A0ABV7DR86</accession>
<feature type="signal peptide" evidence="2">
    <location>
        <begin position="1"/>
        <end position="20"/>
    </location>
</feature>
<feature type="domain" description="Solute-binding protein family 3/N-terminal" evidence="3">
    <location>
        <begin position="36"/>
        <end position="260"/>
    </location>
</feature>
<evidence type="ECO:0000256" key="1">
    <source>
        <dbReference type="ARBA" id="ARBA00022729"/>
    </source>
</evidence>
<dbReference type="Proteomes" id="UP001595445">
    <property type="component" value="Unassembled WGS sequence"/>
</dbReference>
<keyword evidence="5" id="KW-1185">Reference proteome</keyword>